<dbReference type="GO" id="GO:0004540">
    <property type="term" value="F:RNA nuclease activity"/>
    <property type="evidence" value="ECO:0007669"/>
    <property type="project" value="InterPro"/>
</dbReference>
<keyword evidence="5" id="KW-1185">Reference proteome</keyword>
<feature type="compositionally biased region" description="Basic and acidic residues" evidence="1">
    <location>
        <begin position="310"/>
        <end position="329"/>
    </location>
</feature>
<gene>
    <name evidence="4" type="ORF">STAS_32781</name>
</gene>
<dbReference type="EMBL" id="BKCP01011626">
    <property type="protein sequence ID" value="GER55131.1"/>
    <property type="molecule type" value="Genomic_DNA"/>
</dbReference>
<dbReference type="OrthoDB" id="549353at2759"/>
<feature type="region of interest" description="Disordered" evidence="1">
    <location>
        <begin position="268"/>
        <end position="367"/>
    </location>
</feature>
<dbReference type="Pfam" id="PF24620">
    <property type="entry name" value="DUF7625"/>
    <property type="match status" value="1"/>
</dbReference>
<feature type="region of interest" description="Disordered" evidence="1">
    <location>
        <begin position="236"/>
        <end position="256"/>
    </location>
</feature>
<comment type="caution">
    <text evidence="4">The sequence shown here is derived from an EMBL/GenBank/DDBJ whole genome shotgun (WGS) entry which is preliminary data.</text>
</comment>
<dbReference type="InterPro" id="IPR024768">
    <property type="entry name" value="Marf1"/>
</dbReference>
<keyword evidence="4" id="KW-0540">Nuclease</keyword>
<dbReference type="PANTHER" id="PTHR14379">
    <property type="entry name" value="LIMKAIN B LKAP"/>
    <property type="match status" value="1"/>
</dbReference>
<keyword evidence="4" id="KW-0378">Hydrolase</keyword>
<dbReference type="CDD" id="cd10910">
    <property type="entry name" value="PIN_limkain_b1_N_like"/>
    <property type="match status" value="1"/>
</dbReference>
<dbReference type="InterPro" id="IPR021139">
    <property type="entry name" value="NYN"/>
</dbReference>
<evidence type="ECO:0000256" key="1">
    <source>
        <dbReference type="SAM" id="MobiDB-lite"/>
    </source>
</evidence>
<organism evidence="4 5">
    <name type="scientific">Striga asiatica</name>
    <name type="common">Asiatic witchweed</name>
    <name type="synonym">Buchnera asiatica</name>
    <dbReference type="NCBI Taxonomy" id="4170"/>
    <lineage>
        <taxon>Eukaryota</taxon>
        <taxon>Viridiplantae</taxon>
        <taxon>Streptophyta</taxon>
        <taxon>Embryophyta</taxon>
        <taxon>Tracheophyta</taxon>
        <taxon>Spermatophyta</taxon>
        <taxon>Magnoliopsida</taxon>
        <taxon>eudicotyledons</taxon>
        <taxon>Gunneridae</taxon>
        <taxon>Pentapetalae</taxon>
        <taxon>asterids</taxon>
        <taxon>lamiids</taxon>
        <taxon>Lamiales</taxon>
        <taxon>Orobanchaceae</taxon>
        <taxon>Buchnereae</taxon>
        <taxon>Striga</taxon>
    </lineage>
</organism>
<evidence type="ECO:0000313" key="4">
    <source>
        <dbReference type="EMBL" id="GER55131.1"/>
    </source>
</evidence>
<evidence type="ECO:0000259" key="2">
    <source>
        <dbReference type="Pfam" id="PF01936"/>
    </source>
</evidence>
<dbReference type="Gene3D" id="3.40.50.1010">
    <property type="entry name" value="5'-nuclease"/>
    <property type="match status" value="1"/>
</dbReference>
<feature type="domain" description="DUF7625" evidence="3">
    <location>
        <begin position="387"/>
        <end position="475"/>
    </location>
</feature>
<dbReference type="AlphaFoldDB" id="A0A5A7REK0"/>
<evidence type="ECO:0000313" key="5">
    <source>
        <dbReference type="Proteomes" id="UP000325081"/>
    </source>
</evidence>
<feature type="domain" description="NYN" evidence="2">
    <location>
        <begin position="16"/>
        <end position="151"/>
    </location>
</feature>
<dbReference type="PANTHER" id="PTHR14379:SF7">
    <property type="entry name" value="ENDONUCLEASE OR GLYCOSYL HYDROLASE-RELATED"/>
    <property type="match status" value="1"/>
</dbReference>
<name>A0A5A7REK0_STRAF</name>
<keyword evidence="4" id="KW-0255">Endonuclease</keyword>
<dbReference type="Proteomes" id="UP000325081">
    <property type="component" value="Unassembled WGS sequence"/>
</dbReference>
<sequence length="558" mass="60319">MAAGASGVEPQYGVAKTSVWWDIENCQVPRGCKPHAIAQNIRSALARMNYFGAITISAYGDTNRIPTTVQHALSSTGIALNHVPAGVKDASDKKILVDMLFWAVDNPAPANYLLISGDRDFSNALHQLRMRRYNILLAQPFKASAALVAAAKCVWQWSSLVYGGPPYMSNGQDQIGIDASQTDTAACDNAVPNQPASTTSAGSTLPVAMVGQKSSTLSTSKFLYVPIGVNKIKTESMRSSADKHEGEENKNVQCSHPPAKQFMKVPHEYFGPNATSSNAAASSTSISNPFPLPGSMDATTCSSSQMTHSHQPDDSISRDESSLKSRSERSSVGLPDIGKVSGSQNGGPDFNHQGGEGSIAKDTSLSDGAGKSMSQLYSGGKVYGKHLHSQHVQGLIGVIFLALNTLKVEKIAPTEANITECIRFGDPKYRNIDVRKALECALDQQMIVKHQLGNMELYVGRIERLWSCENPVGGNVEKYPKETWNTIHKFLTSSAGRSTLLASECRYQAALILKNSCLKALPLGEVFRVLNLIITVKKWIKIGNLGWQPITIDLPERN</sequence>
<proteinExistence type="predicted"/>
<feature type="compositionally biased region" description="Polar residues" evidence="1">
    <location>
        <begin position="297"/>
        <end position="309"/>
    </location>
</feature>
<feature type="compositionally biased region" description="Basic and acidic residues" evidence="1">
    <location>
        <begin position="236"/>
        <end position="250"/>
    </location>
</feature>
<accession>A0A5A7REK0</accession>
<evidence type="ECO:0000259" key="3">
    <source>
        <dbReference type="Pfam" id="PF24620"/>
    </source>
</evidence>
<dbReference type="GO" id="GO:0010468">
    <property type="term" value="P:regulation of gene expression"/>
    <property type="evidence" value="ECO:0007669"/>
    <property type="project" value="InterPro"/>
</dbReference>
<dbReference type="InterPro" id="IPR056042">
    <property type="entry name" value="DUF7625"/>
</dbReference>
<dbReference type="Pfam" id="PF01936">
    <property type="entry name" value="NYN"/>
    <property type="match status" value="1"/>
</dbReference>
<dbReference type="GO" id="GO:0004519">
    <property type="term" value="F:endonuclease activity"/>
    <property type="evidence" value="ECO:0007669"/>
    <property type="project" value="UniProtKB-KW"/>
</dbReference>
<dbReference type="GO" id="GO:0005777">
    <property type="term" value="C:peroxisome"/>
    <property type="evidence" value="ECO:0007669"/>
    <property type="project" value="InterPro"/>
</dbReference>
<reference evidence="5" key="1">
    <citation type="journal article" date="2019" name="Curr. Biol.">
        <title>Genome Sequence of Striga asiatica Provides Insight into the Evolution of Plant Parasitism.</title>
        <authorList>
            <person name="Yoshida S."/>
            <person name="Kim S."/>
            <person name="Wafula E.K."/>
            <person name="Tanskanen J."/>
            <person name="Kim Y.M."/>
            <person name="Honaas L."/>
            <person name="Yang Z."/>
            <person name="Spallek T."/>
            <person name="Conn C.E."/>
            <person name="Ichihashi Y."/>
            <person name="Cheong K."/>
            <person name="Cui S."/>
            <person name="Der J.P."/>
            <person name="Gundlach H."/>
            <person name="Jiao Y."/>
            <person name="Hori C."/>
            <person name="Ishida J.K."/>
            <person name="Kasahara H."/>
            <person name="Kiba T."/>
            <person name="Kim M.S."/>
            <person name="Koo N."/>
            <person name="Laohavisit A."/>
            <person name="Lee Y.H."/>
            <person name="Lumba S."/>
            <person name="McCourt P."/>
            <person name="Mortimer J.C."/>
            <person name="Mutuku J.M."/>
            <person name="Nomura T."/>
            <person name="Sasaki-Sekimoto Y."/>
            <person name="Seto Y."/>
            <person name="Wang Y."/>
            <person name="Wakatake T."/>
            <person name="Sakakibara H."/>
            <person name="Demura T."/>
            <person name="Yamaguchi S."/>
            <person name="Yoneyama K."/>
            <person name="Manabe R.I."/>
            <person name="Nelson D.C."/>
            <person name="Schulman A.H."/>
            <person name="Timko M.P."/>
            <person name="dePamphilis C.W."/>
            <person name="Choi D."/>
            <person name="Shirasu K."/>
        </authorList>
    </citation>
    <scope>NUCLEOTIDE SEQUENCE [LARGE SCALE GENOMIC DNA]</scope>
    <source>
        <strain evidence="5">cv. UVA1</strain>
    </source>
</reference>
<protein>
    <submittedName>
        <fullName evidence="4">Putative endonuclease or glyc s in 10 species: Archae-0</fullName>
    </submittedName>
</protein>
<feature type="compositionally biased region" description="Low complexity" evidence="1">
    <location>
        <begin position="273"/>
        <end position="288"/>
    </location>
</feature>